<evidence type="ECO:0000313" key="3">
    <source>
        <dbReference type="Proteomes" id="UP000321412"/>
    </source>
</evidence>
<feature type="non-terminal residue" evidence="2">
    <location>
        <position position="86"/>
    </location>
</feature>
<organism evidence="2 3">
    <name type="scientific">Lujinxingia vulgaris</name>
    <dbReference type="NCBI Taxonomy" id="2600176"/>
    <lineage>
        <taxon>Bacteria</taxon>
        <taxon>Deltaproteobacteria</taxon>
        <taxon>Bradymonadales</taxon>
        <taxon>Lujinxingiaceae</taxon>
        <taxon>Lujinxingia</taxon>
    </lineage>
</organism>
<name>A0A5C6X1H1_9DELT</name>
<comment type="caution">
    <text evidence="2">The sequence shown here is derived from an EMBL/GenBank/DDBJ whole genome shotgun (WGS) entry which is preliminary data.</text>
</comment>
<keyword evidence="1" id="KW-1133">Transmembrane helix</keyword>
<dbReference type="AlphaFoldDB" id="A0A5C6X1H1"/>
<keyword evidence="1" id="KW-0472">Membrane</keyword>
<keyword evidence="1" id="KW-0812">Transmembrane</keyword>
<reference evidence="2 3" key="1">
    <citation type="submission" date="2019-08" db="EMBL/GenBank/DDBJ databases">
        <title>Bradymonadales sp. TMQ4.</title>
        <authorList>
            <person name="Liang Q."/>
        </authorList>
    </citation>
    <scope>NUCLEOTIDE SEQUENCE [LARGE SCALE GENOMIC DNA]</scope>
    <source>
        <strain evidence="2 3">TMQ4</strain>
    </source>
</reference>
<evidence type="ECO:0000313" key="2">
    <source>
        <dbReference type="EMBL" id="TXD32618.1"/>
    </source>
</evidence>
<protein>
    <submittedName>
        <fullName evidence="2">Uncharacterized protein</fullName>
    </submittedName>
</protein>
<dbReference type="EMBL" id="VOSM01000079">
    <property type="protein sequence ID" value="TXD32618.1"/>
    <property type="molecule type" value="Genomic_DNA"/>
</dbReference>
<gene>
    <name evidence="2" type="ORF">FRC98_20995</name>
</gene>
<dbReference type="RefSeq" id="WP_146983516.1">
    <property type="nucleotide sequence ID" value="NZ_VOSM01000079.1"/>
</dbReference>
<feature type="transmembrane region" description="Helical" evidence="1">
    <location>
        <begin position="54"/>
        <end position="76"/>
    </location>
</feature>
<accession>A0A5C6X1H1</accession>
<sequence>MKGYHELYRVTLADTLLFLIAVLASVRFVLPWLLQTFSQGFRALPESTGSQLQLVLVGFLLQSLIILLILFLVIILRRGLSLKALG</sequence>
<feature type="transmembrane region" description="Helical" evidence="1">
    <location>
        <begin position="12"/>
        <end position="34"/>
    </location>
</feature>
<proteinExistence type="predicted"/>
<dbReference type="Proteomes" id="UP000321412">
    <property type="component" value="Unassembled WGS sequence"/>
</dbReference>
<keyword evidence="3" id="KW-1185">Reference proteome</keyword>
<evidence type="ECO:0000256" key="1">
    <source>
        <dbReference type="SAM" id="Phobius"/>
    </source>
</evidence>